<dbReference type="Pfam" id="PF15072">
    <property type="entry name" value="HROB"/>
    <property type="match status" value="1"/>
</dbReference>
<protein>
    <recommendedName>
        <fullName evidence="1">Homologous recombination OB-fold protein OB-fold domain-containing protein</fullName>
    </recommendedName>
</protein>
<dbReference type="InterPro" id="IPR058570">
    <property type="entry name" value="HROB_OB"/>
</dbReference>
<name>A0A4D6M7L4_VIGUN</name>
<gene>
    <name evidence="2" type="ORF">DEO72_LG6g1637</name>
</gene>
<evidence type="ECO:0000313" key="2">
    <source>
        <dbReference type="EMBL" id="QCD96927.1"/>
    </source>
</evidence>
<dbReference type="GO" id="GO:0000725">
    <property type="term" value="P:recombinational repair"/>
    <property type="evidence" value="ECO:0007669"/>
    <property type="project" value="InterPro"/>
</dbReference>
<sequence length="184" mass="20799">MFIKHHGLVEGGDIKNVTPMYTKKLFDKLPFVACVVKEYKGNGLGDLFLTVKDSKHTIQANVHNKAVSHAKCGLLIGIGVVILLKQVFVFNSKADKLYLNITLRNIVKFFNHDISDPTMEEQNVEINMDPNMEHLDQILVQTIKDSSEDEKITYISINDRIKSLVDPFKKFKNTQAGQSSKPQP</sequence>
<dbReference type="AlphaFoldDB" id="A0A4D6M7L4"/>
<reference evidence="2 3" key="1">
    <citation type="submission" date="2019-04" db="EMBL/GenBank/DDBJ databases">
        <title>An improved genome assembly and genetic linkage map for asparagus bean, Vigna unguiculata ssp. sesquipedialis.</title>
        <authorList>
            <person name="Xia Q."/>
            <person name="Zhang R."/>
            <person name="Dong Y."/>
        </authorList>
    </citation>
    <scope>NUCLEOTIDE SEQUENCE [LARGE SCALE GENOMIC DNA]</scope>
    <source>
        <tissue evidence="2">Leaf</tissue>
    </source>
</reference>
<feature type="domain" description="Homologous recombination OB-fold protein OB-fold" evidence="1">
    <location>
        <begin position="28"/>
        <end position="112"/>
    </location>
</feature>
<dbReference type="InterPro" id="IPR028045">
    <property type="entry name" value="HROB"/>
</dbReference>
<keyword evidence="3" id="KW-1185">Reference proteome</keyword>
<proteinExistence type="predicted"/>
<organism evidence="2 3">
    <name type="scientific">Vigna unguiculata</name>
    <name type="common">Cowpea</name>
    <dbReference type="NCBI Taxonomy" id="3917"/>
    <lineage>
        <taxon>Eukaryota</taxon>
        <taxon>Viridiplantae</taxon>
        <taxon>Streptophyta</taxon>
        <taxon>Embryophyta</taxon>
        <taxon>Tracheophyta</taxon>
        <taxon>Spermatophyta</taxon>
        <taxon>Magnoliopsida</taxon>
        <taxon>eudicotyledons</taxon>
        <taxon>Gunneridae</taxon>
        <taxon>Pentapetalae</taxon>
        <taxon>rosids</taxon>
        <taxon>fabids</taxon>
        <taxon>Fabales</taxon>
        <taxon>Fabaceae</taxon>
        <taxon>Papilionoideae</taxon>
        <taxon>50 kb inversion clade</taxon>
        <taxon>NPAAA clade</taxon>
        <taxon>indigoferoid/millettioid clade</taxon>
        <taxon>Phaseoleae</taxon>
        <taxon>Vigna</taxon>
    </lineage>
</organism>
<dbReference type="PANTHER" id="PTHR14523">
    <property type="entry name" value="UNCHARACTERIZED PROTEIN C17ORF53 HOMOLOG"/>
    <property type="match status" value="1"/>
</dbReference>
<evidence type="ECO:0000313" key="3">
    <source>
        <dbReference type="Proteomes" id="UP000501690"/>
    </source>
</evidence>
<accession>A0A4D6M7L4</accession>
<dbReference type="EMBL" id="CP039350">
    <property type="protein sequence ID" value="QCD96927.1"/>
    <property type="molecule type" value="Genomic_DNA"/>
</dbReference>
<evidence type="ECO:0000259" key="1">
    <source>
        <dbReference type="Pfam" id="PF15072"/>
    </source>
</evidence>
<dbReference type="PANTHER" id="PTHR14523:SF1">
    <property type="entry name" value="HOMOLOGOUS RECOMBINATION OB-FOLD PROTEIN"/>
    <property type="match status" value="1"/>
</dbReference>
<dbReference type="Proteomes" id="UP000501690">
    <property type="component" value="Linkage Group LG6"/>
</dbReference>